<dbReference type="InterPro" id="IPR000014">
    <property type="entry name" value="PAS"/>
</dbReference>
<dbReference type="Gene3D" id="6.10.340.10">
    <property type="match status" value="1"/>
</dbReference>
<evidence type="ECO:0000259" key="17">
    <source>
        <dbReference type="PROSITE" id="PS50885"/>
    </source>
</evidence>
<keyword evidence="5" id="KW-0597">Phosphoprotein</keyword>
<evidence type="ECO:0000256" key="1">
    <source>
        <dbReference type="ARBA" id="ARBA00000085"/>
    </source>
</evidence>
<feature type="domain" description="PAS" evidence="16">
    <location>
        <begin position="421"/>
        <end position="468"/>
    </location>
</feature>
<keyword evidence="4" id="KW-1003">Cell membrane</keyword>
<comment type="subcellular location">
    <subcellularLocation>
        <location evidence="2">Cell membrane</location>
        <topology evidence="2">Multi-pass membrane protein</topology>
    </subcellularLocation>
</comment>
<keyword evidence="9 18" id="KW-0418">Kinase</keyword>
<dbReference type="InterPro" id="IPR003594">
    <property type="entry name" value="HATPase_dom"/>
</dbReference>
<evidence type="ECO:0000313" key="19">
    <source>
        <dbReference type="Proteomes" id="UP000663720"/>
    </source>
</evidence>
<dbReference type="PANTHER" id="PTHR24421">
    <property type="entry name" value="NITRATE/NITRITE SENSOR PROTEIN NARX-RELATED"/>
    <property type="match status" value="1"/>
</dbReference>
<dbReference type="InterPro" id="IPR050482">
    <property type="entry name" value="Sensor_HK_TwoCompSys"/>
</dbReference>
<evidence type="ECO:0000256" key="6">
    <source>
        <dbReference type="ARBA" id="ARBA00022679"/>
    </source>
</evidence>
<gene>
    <name evidence="18" type="ORF">dnl_25970</name>
</gene>
<dbReference type="GO" id="GO:0005524">
    <property type="term" value="F:ATP binding"/>
    <property type="evidence" value="ECO:0007669"/>
    <property type="project" value="UniProtKB-KW"/>
</dbReference>
<dbReference type="CDD" id="cd00130">
    <property type="entry name" value="PAS"/>
    <property type="match status" value="1"/>
</dbReference>
<dbReference type="PANTHER" id="PTHR24421:SF10">
    <property type="entry name" value="NITRATE_NITRITE SENSOR PROTEIN NARQ"/>
    <property type="match status" value="1"/>
</dbReference>
<evidence type="ECO:0000256" key="11">
    <source>
        <dbReference type="ARBA" id="ARBA00022989"/>
    </source>
</evidence>
<dbReference type="NCBIfam" id="TIGR00229">
    <property type="entry name" value="sensory_box"/>
    <property type="match status" value="1"/>
</dbReference>
<dbReference type="Gene3D" id="3.30.565.10">
    <property type="entry name" value="Histidine kinase-like ATPase, C-terminal domain"/>
    <property type="match status" value="1"/>
</dbReference>
<feature type="transmembrane region" description="Helical" evidence="14">
    <location>
        <begin position="329"/>
        <end position="352"/>
    </location>
</feature>
<feature type="transmembrane region" description="Helical" evidence="14">
    <location>
        <begin position="33"/>
        <end position="55"/>
    </location>
</feature>
<feature type="domain" description="Histidine kinase" evidence="15">
    <location>
        <begin position="663"/>
        <end position="747"/>
    </location>
</feature>
<dbReference type="InterPro" id="IPR003660">
    <property type="entry name" value="HAMP_dom"/>
</dbReference>
<dbReference type="GO" id="GO:0046983">
    <property type="term" value="F:protein dimerization activity"/>
    <property type="evidence" value="ECO:0007669"/>
    <property type="project" value="InterPro"/>
</dbReference>
<reference evidence="18" key="1">
    <citation type="journal article" date="2021" name="Microb. Physiol.">
        <title>Proteogenomic Insights into the Physiology of Marine, Sulfate-Reducing, Filamentous Desulfonema limicola and Desulfonema magnum.</title>
        <authorList>
            <person name="Schnaars V."/>
            <person name="Wohlbrand L."/>
            <person name="Scheve S."/>
            <person name="Hinrichs C."/>
            <person name="Reinhardt R."/>
            <person name="Rabus R."/>
        </authorList>
    </citation>
    <scope>NUCLEOTIDE SEQUENCE</scope>
    <source>
        <strain evidence="18">5ac10</strain>
    </source>
</reference>
<accession>A0A975B826</accession>
<dbReference type="SMART" id="SM00091">
    <property type="entry name" value="PAS"/>
    <property type="match status" value="1"/>
</dbReference>
<evidence type="ECO:0000256" key="5">
    <source>
        <dbReference type="ARBA" id="ARBA00022553"/>
    </source>
</evidence>
<evidence type="ECO:0000256" key="8">
    <source>
        <dbReference type="ARBA" id="ARBA00022741"/>
    </source>
</evidence>
<protein>
    <recommendedName>
        <fullName evidence="3">histidine kinase</fullName>
        <ecNumber evidence="3">2.7.13.3</ecNumber>
    </recommendedName>
</protein>
<evidence type="ECO:0000256" key="12">
    <source>
        <dbReference type="ARBA" id="ARBA00023012"/>
    </source>
</evidence>
<dbReference type="CDD" id="cd06225">
    <property type="entry name" value="HAMP"/>
    <property type="match status" value="1"/>
</dbReference>
<dbReference type="SUPFAM" id="SSF55874">
    <property type="entry name" value="ATPase domain of HSP90 chaperone/DNA topoisomerase II/histidine kinase"/>
    <property type="match status" value="1"/>
</dbReference>
<dbReference type="SMART" id="SM00304">
    <property type="entry name" value="HAMP"/>
    <property type="match status" value="1"/>
</dbReference>
<keyword evidence="7 14" id="KW-0812">Transmembrane</keyword>
<evidence type="ECO:0000259" key="16">
    <source>
        <dbReference type="PROSITE" id="PS50112"/>
    </source>
</evidence>
<dbReference type="PROSITE" id="PS50885">
    <property type="entry name" value="HAMP"/>
    <property type="match status" value="1"/>
</dbReference>
<comment type="catalytic activity">
    <reaction evidence="1">
        <text>ATP + protein L-histidine = ADP + protein N-phospho-L-histidine.</text>
        <dbReference type="EC" id="2.7.13.3"/>
    </reaction>
</comment>
<dbReference type="SMART" id="SM01049">
    <property type="entry name" value="Cache_2"/>
    <property type="match status" value="2"/>
</dbReference>
<dbReference type="EMBL" id="CP061799">
    <property type="protein sequence ID" value="QTA80300.1"/>
    <property type="molecule type" value="Genomic_DNA"/>
</dbReference>
<dbReference type="SUPFAM" id="SSF55785">
    <property type="entry name" value="PYP-like sensor domain (PAS domain)"/>
    <property type="match status" value="1"/>
</dbReference>
<dbReference type="AlphaFoldDB" id="A0A975B826"/>
<dbReference type="PROSITE" id="PS50112">
    <property type="entry name" value="PAS"/>
    <property type="match status" value="1"/>
</dbReference>
<dbReference type="CDD" id="cd12912">
    <property type="entry name" value="PDC2_MCP_like"/>
    <property type="match status" value="1"/>
</dbReference>
<dbReference type="EC" id="2.7.13.3" evidence="3"/>
<evidence type="ECO:0000256" key="14">
    <source>
        <dbReference type="SAM" id="Phobius"/>
    </source>
</evidence>
<keyword evidence="6" id="KW-0808">Transferase</keyword>
<dbReference type="SUPFAM" id="SSF158472">
    <property type="entry name" value="HAMP domain-like"/>
    <property type="match status" value="1"/>
</dbReference>
<dbReference type="Pfam" id="PF00672">
    <property type="entry name" value="HAMP"/>
    <property type="match status" value="1"/>
</dbReference>
<dbReference type="InterPro" id="IPR004010">
    <property type="entry name" value="Double_Cache_2"/>
</dbReference>
<feature type="domain" description="HAMP" evidence="17">
    <location>
        <begin position="350"/>
        <end position="402"/>
    </location>
</feature>
<evidence type="ECO:0000256" key="4">
    <source>
        <dbReference type="ARBA" id="ARBA00022475"/>
    </source>
</evidence>
<dbReference type="InterPro" id="IPR036890">
    <property type="entry name" value="HATPase_C_sf"/>
</dbReference>
<dbReference type="Proteomes" id="UP000663720">
    <property type="component" value="Chromosome"/>
</dbReference>
<keyword evidence="10" id="KW-0067">ATP-binding</keyword>
<evidence type="ECO:0000256" key="10">
    <source>
        <dbReference type="ARBA" id="ARBA00022840"/>
    </source>
</evidence>
<dbReference type="InterPro" id="IPR011712">
    <property type="entry name" value="Sig_transdc_His_kin_sub3_dim/P"/>
</dbReference>
<keyword evidence="8" id="KW-0547">Nucleotide-binding</keyword>
<dbReference type="SMART" id="SM00387">
    <property type="entry name" value="HATPase_c"/>
    <property type="match status" value="1"/>
</dbReference>
<dbReference type="InterPro" id="IPR005467">
    <property type="entry name" value="His_kinase_dom"/>
</dbReference>
<evidence type="ECO:0000256" key="9">
    <source>
        <dbReference type="ARBA" id="ARBA00022777"/>
    </source>
</evidence>
<keyword evidence="11 14" id="KW-1133">Transmembrane helix</keyword>
<sequence length="753" mass="85898">MLELKISKPIAGSAMKNKYFNIIKNLPIRFKFLLSYCAIFIIAISFGSLITYALFYNTIEAHIESELKNTTATILNMVKTSANVSIKNHLRAVAEKNKEIAAFYYSQYEKGIISEHEAKKRASEVLLCQTIGKTGYIYCLDSKGICVLHPQEAVVGVDYSDRAFVQEQKSKKYGYIEYDWKNPGEDHFRPKAVYMSYFEPWDWIISVSSYREDFINLVNVEDFRDSILSVRFGKTGYSFVIDPQGNLIIHPKTEGVNYYHTADAQGRHFVQEVCRRKNGKIIYSWKNPGEDKYREKIAIFNFIPEFNWIVESSGYTDEFYAPLKIMKRLIIAGALITLMLVLPITFSLSAAITNPLKKLMKLFETGITGDFTVRAKKSSDDEVGQLAAYFNLFMQRLETYSRDLENAVKMHKKTTEALRLSEEMFSKAFRSSPNGIIITTLKDGRFINVNNGFLNATGYSRMEITGKTFQELRILPYQDERLDILDMLEHQGRLGKHEIVFKTKSGELRLGIISAEIIEIWDEPCMLSNIVDVTESRRLEKEIMDISDRERRKIGQNLHDDLCPHLIGIEGFVRVMKKKLDIISPEKAKKAETVQKLIQEAIDKARRLARGLCPVYLVEHGLESSLTELAENIEKVFGISCKFKSKGQVKFQDNIIATHVFYIAQEAANNAARHSRAGEIMIEISENINKINMRIIDNGTGLPESTTSRGMGLNIMKYRAKMIGGILEIKSGPDRGTCIHLALKNDMIPEIFV</sequence>
<proteinExistence type="predicted"/>
<keyword evidence="13 14" id="KW-0472">Membrane</keyword>
<dbReference type="Gene3D" id="3.30.450.20">
    <property type="entry name" value="PAS domain"/>
    <property type="match status" value="3"/>
</dbReference>
<organism evidence="18 19">
    <name type="scientific">Desulfonema limicola</name>
    <dbReference type="NCBI Taxonomy" id="45656"/>
    <lineage>
        <taxon>Bacteria</taxon>
        <taxon>Pseudomonadati</taxon>
        <taxon>Thermodesulfobacteriota</taxon>
        <taxon>Desulfobacteria</taxon>
        <taxon>Desulfobacterales</taxon>
        <taxon>Desulfococcaceae</taxon>
        <taxon>Desulfonema</taxon>
    </lineage>
</organism>
<dbReference type="GO" id="GO:0000155">
    <property type="term" value="F:phosphorelay sensor kinase activity"/>
    <property type="evidence" value="ECO:0007669"/>
    <property type="project" value="InterPro"/>
</dbReference>
<dbReference type="Pfam" id="PF02518">
    <property type="entry name" value="HATPase_c"/>
    <property type="match status" value="1"/>
</dbReference>
<dbReference type="Pfam" id="PF08269">
    <property type="entry name" value="dCache_2"/>
    <property type="match status" value="1"/>
</dbReference>
<evidence type="ECO:0000256" key="2">
    <source>
        <dbReference type="ARBA" id="ARBA00004651"/>
    </source>
</evidence>
<keyword evidence="12" id="KW-0902">Two-component regulatory system</keyword>
<name>A0A975B826_9BACT</name>
<dbReference type="InterPro" id="IPR033480">
    <property type="entry name" value="sCache_2"/>
</dbReference>
<evidence type="ECO:0000256" key="13">
    <source>
        <dbReference type="ARBA" id="ARBA00023136"/>
    </source>
</evidence>
<dbReference type="InterPro" id="IPR035965">
    <property type="entry name" value="PAS-like_dom_sf"/>
</dbReference>
<dbReference type="GO" id="GO:0005886">
    <property type="term" value="C:plasma membrane"/>
    <property type="evidence" value="ECO:0007669"/>
    <property type="project" value="UniProtKB-SubCell"/>
</dbReference>
<keyword evidence="19" id="KW-1185">Reference proteome</keyword>
<dbReference type="PROSITE" id="PS50109">
    <property type="entry name" value="HIS_KIN"/>
    <property type="match status" value="1"/>
</dbReference>
<dbReference type="Pfam" id="PF13426">
    <property type="entry name" value="PAS_9"/>
    <property type="match status" value="1"/>
</dbReference>
<dbReference type="CDD" id="cd16917">
    <property type="entry name" value="HATPase_UhpB-NarQ-NarX-like"/>
    <property type="match status" value="1"/>
</dbReference>
<evidence type="ECO:0000256" key="3">
    <source>
        <dbReference type="ARBA" id="ARBA00012438"/>
    </source>
</evidence>
<dbReference type="Pfam" id="PF07730">
    <property type="entry name" value="HisKA_3"/>
    <property type="match status" value="1"/>
</dbReference>
<dbReference type="Gene3D" id="1.20.5.1930">
    <property type="match status" value="1"/>
</dbReference>
<evidence type="ECO:0000313" key="18">
    <source>
        <dbReference type="EMBL" id="QTA80300.1"/>
    </source>
</evidence>
<evidence type="ECO:0000259" key="15">
    <source>
        <dbReference type="PROSITE" id="PS50109"/>
    </source>
</evidence>
<dbReference type="KEGG" id="dli:dnl_25970"/>
<evidence type="ECO:0000256" key="7">
    <source>
        <dbReference type="ARBA" id="ARBA00022692"/>
    </source>
</evidence>